<evidence type="ECO:0000256" key="1">
    <source>
        <dbReference type="ARBA" id="ARBA00004141"/>
    </source>
</evidence>
<keyword evidence="2 5" id="KW-0812">Transmembrane</keyword>
<evidence type="ECO:0000256" key="2">
    <source>
        <dbReference type="ARBA" id="ARBA00022692"/>
    </source>
</evidence>
<organism evidence="6 7">
    <name type="scientific">Pomacea canaliculata</name>
    <name type="common">Golden apple snail</name>
    <dbReference type="NCBI Taxonomy" id="400727"/>
    <lineage>
        <taxon>Eukaryota</taxon>
        <taxon>Metazoa</taxon>
        <taxon>Spiralia</taxon>
        <taxon>Lophotrochozoa</taxon>
        <taxon>Mollusca</taxon>
        <taxon>Gastropoda</taxon>
        <taxon>Caenogastropoda</taxon>
        <taxon>Architaenioglossa</taxon>
        <taxon>Ampullarioidea</taxon>
        <taxon>Ampullariidae</taxon>
        <taxon>Pomacea</taxon>
    </lineage>
</organism>
<dbReference type="Pfam" id="PF00822">
    <property type="entry name" value="PMP22_Claudin"/>
    <property type="match status" value="1"/>
</dbReference>
<dbReference type="Gene3D" id="1.20.140.150">
    <property type="match status" value="1"/>
</dbReference>
<gene>
    <name evidence="6" type="ORF">C0Q70_18936</name>
</gene>
<keyword evidence="3 5" id="KW-1133">Transmembrane helix</keyword>
<dbReference type="GO" id="GO:0016020">
    <property type="term" value="C:membrane"/>
    <property type="evidence" value="ECO:0007669"/>
    <property type="project" value="UniProtKB-SubCell"/>
</dbReference>
<feature type="transmembrane region" description="Helical" evidence="5">
    <location>
        <begin position="147"/>
        <end position="170"/>
    </location>
</feature>
<evidence type="ECO:0000256" key="3">
    <source>
        <dbReference type="ARBA" id="ARBA00022989"/>
    </source>
</evidence>
<dbReference type="AlphaFoldDB" id="A0A2T7NHZ3"/>
<feature type="transmembrane region" description="Helical" evidence="5">
    <location>
        <begin position="106"/>
        <end position="127"/>
    </location>
</feature>
<keyword evidence="7" id="KW-1185">Reference proteome</keyword>
<accession>A0A2T7NHZ3</accession>
<dbReference type="InterPro" id="IPR004031">
    <property type="entry name" value="PMP22/EMP/MP20/Claudin"/>
</dbReference>
<evidence type="ECO:0000256" key="5">
    <source>
        <dbReference type="SAM" id="Phobius"/>
    </source>
</evidence>
<feature type="transmembrane region" description="Helical" evidence="5">
    <location>
        <begin position="72"/>
        <end position="94"/>
    </location>
</feature>
<dbReference type="PANTHER" id="PTHR21284">
    <property type="entry name" value="EG:80H7.2 PROTEIN"/>
    <property type="match status" value="1"/>
</dbReference>
<reference evidence="6 7" key="1">
    <citation type="submission" date="2018-04" db="EMBL/GenBank/DDBJ databases">
        <title>The genome of golden apple snail Pomacea canaliculata provides insight into stress tolerance and invasive adaptation.</title>
        <authorList>
            <person name="Liu C."/>
            <person name="Liu B."/>
            <person name="Ren Y."/>
            <person name="Zhang Y."/>
            <person name="Wang H."/>
            <person name="Li S."/>
            <person name="Jiang F."/>
            <person name="Yin L."/>
            <person name="Zhang G."/>
            <person name="Qian W."/>
            <person name="Fan W."/>
        </authorList>
    </citation>
    <scope>NUCLEOTIDE SEQUENCE [LARGE SCALE GENOMIC DNA]</scope>
    <source>
        <strain evidence="6">SZHN2017</strain>
        <tissue evidence="6">Muscle</tissue>
    </source>
</reference>
<evidence type="ECO:0000256" key="4">
    <source>
        <dbReference type="ARBA" id="ARBA00023136"/>
    </source>
</evidence>
<sequence>MSVKETFLTASLMTKLALIIISVSNFLNWIAFTTTSWYVTPTKWWGIWRQCDFGSCYLLDGVISDWHGTFQAFAILGFMGINIAMVLIILFLFVNACKSNGEVKMAAIGICFVTALCYLIAVIIYGAEKSPTGSVSYSSFYSLGYYLGYSYGLAIVAFILEAVTGVLLLLDGKALSVTTSPA</sequence>
<proteinExistence type="predicted"/>
<protein>
    <recommendedName>
        <fullName evidence="8">MARVEL domain-containing protein</fullName>
    </recommendedName>
</protein>
<dbReference type="OMA" id="FCNWIAF"/>
<feature type="transmembrane region" description="Helical" evidence="5">
    <location>
        <begin position="12"/>
        <end position="32"/>
    </location>
</feature>
<evidence type="ECO:0008006" key="8">
    <source>
        <dbReference type="Google" id="ProtNLM"/>
    </source>
</evidence>
<evidence type="ECO:0000313" key="7">
    <source>
        <dbReference type="Proteomes" id="UP000245119"/>
    </source>
</evidence>
<dbReference type="OrthoDB" id="6152343at2759"/>
<dbReference type="EMBL" id="PZQS01000012">
    <property type="protein sequence ID" value="PVD20775.1"/>
    <property type="molecule type" value="Genomic_DNA"/>
</dbReference>
<comment type="subcellular location">
    <subcellularLocation>
        <location evidence="1">Membrane</location>
        <topology evidence="1">Multi-pass membrane protein</topology>
    </subcellularLocation>
</comment>
<dbReference type="Proteomes" id="UP000245119">
    <property type="component" value="Linkage Group LG12"/>
</dbReference>
<name>A0A2T7NHZ3_POMCA</name>
<evidence type="ECO:0000313" key="6">
    <source>
        <dbReference type="EMBL" id="PVD20775.1"/>
    </source>
</evidence>
<comment type="caution">
    <text evidence="6">The sequence shown here is derived from an EMBL/GenBank/DDBJ whole genome shotgun (WGS) entry which is preliminary data.</text>
</comment>
<dbReference type="PANTHER" id="PTHR21284:SF12">
    <property type="entry name" value="EG:80H7.2 PROTEIN"/>
    <property type="match status" value="1"/>
</dbReference>
<keyword evidence="4 5" id="KW-0472">Membrane</keyword>